<evidence type="ECO:0000313" key="2">
    <source>
        <dbReference type="EMBL" id="SEW47098.1"/>
    </source>
</evidence>
<protein>
    <recommendedName>
        <fullName evidence="4">YD repeat-containing protein</fullName>
    </recommendedName>
</protein>
<keyword evidence="1" id="KW-0732">Signal</keyword>
<feature type="chain" id="PRO_5011623512" description="YD repeat-containing protein" evidence="1">
    <location>
        <begin position="20"/>
        <end position="251"/>
    </location>
</feature>
<feature type="signal peptide" evidence="1">
    <location>
        <begin position="1"/>
        <end position="19"/>
    </location>
</feature>
<proteinExistence type="predicted"/>
<evidence type="ECO:0000256" key="1">
    <source>
        <dbReference type="SAM" id="SignalP"/>
    </source>
</evidence>
<name>A0A1I0RZP0_9FLAO</name>
<accession>A0A1I0RZP0</accession>
<organism evidence="2 3">
    <name type="scientific">Chryseobacterium wanjuense</name>
    <dbReference type="NCBI Taxonomy" id="356305"/>
    <lineage>
        <taxon>Bacteria</taxon>
        <taxon>Pseudomonadati</taxon>
        <taxon>Bacteroidota</taxon>
        <taxon>Flavobacteriia</taxon>
        <taxon>Flavobacteriales</taxon>
        <taxon>Weeksellaceae</taxon>
        <taxon>Chryseobacterium group</taxon>
        <taxon>Chryseobacterium</taxon>
    </lineage>
</organism>
<dbReference type="OrthoDB" id="1252453at2"/>
<keyword evidence="3" id="KW-1185">Reference proteome</keyword>
<dbReference type="STRING" id="356305.SAMN05421841_3437"/>
<evidence type="ECO:0008006" key="4">
    <source>
        <dbReference type="Google" id="ProtNLM"/>
    </source>
</evidence>
<dbReference type="RefSeq" id="WP_089794774.1">
    <property type="nucleotide sequence ID" value="NZ_FOIU01000003.1"/>
</dbReference>
<dbReference type="EMBL" id="FOIU01000003">
    <property type="protein sequence ID" value="SEW47098.1"/>
    <property type="molecule type" value="Genomic_DNA"/>
</dbReference>
<gene>
    <name evidence="2" type="ORF">SAMN05421841_3437</name>
</gene>
<dbReference type="Proteomes" id="UP000199469">
    <property type="component" value="Unassembled WGS sequence"/>
</dbReference>
<sequence length="251" mass="26486">MKKKVSLFASVIFVCTVQAQIGINTPNPQTEFHIDGAKDNPATGAPTVAQQTNDVVVTQQGRLGVGTTAPTNNFEVNSRTTGVSGVKITQLPSATVLATDASGNVISGTSESSGVSVTKQRLIAPNSAVVLTTGSGNYSFRYAGYNATTFLQGYWQIKVNTGVARQFNVWDTEYAGAGGGSTVWQDRNVTTFTPNVWTALNAANVVGGSNEYNVYHVYDSSTGVIIRFTCTLSNMGSTAAGVRESMIAEEF</sequence>
<evidence type="ECO:0000313" key="3">
    <source>
        <dbReference type="Proteomes" id="UP000199469"/>
    </source>
</evidence>
<reference evidence="3" key="1">
    <citation type="submission" date="2016-10" db="EMBL/GenBank/DDBJ databases">
        <authorList>
            <person name="Varghese N."/>
            <person name="Submissions S."/>
        </authorList>
    </citation>
    <scope>NUCLEOTIDE SEQUENCE [LARGE SCALE GENOMIC DNA]</scope>
    <source>
        <strain evidence="3">DSM 17724</strain>
    </source>
</reference>
<dbReference type="AlphaFoldDB" id="A0A1I0RZP0"/>